<dbReference type="InterPro" id="IPR000835">
    <property type="entry name" value="HTH_MarR-typ"/>
</dbReference>
<dbReference type="SUPFAM" id="SSF53067">
    <property type="entry name" value="Actin-like ATPase domain"/>
    <property type="match status" value="2"/>
</dbReference>
<dbReference type="Pfam" id="PF12802">
    <property type="entry name" value="MarR_2"/>
    <property type="match status" value="1"/>
</dbReference>
<feature type="region of interest" description="Disordered" evidence="2">
    <location>
        <begin position="1"/>
        <end position="114"/>
    </location>
</feature>
<protein>
    <recommendedName>
        <fullName evidence="3">HTH marR-type domain-containing protein</fullName>
    </recommendedName>
</protein>
<dbReference type="EMBL" id="NGFP01000076">
    <property type="protein sequence ID" value="OUC95653.1"/>
    <property type="molecule type" value="Genomic_DNA"/>
</dbReference>
<dbReference type="GO" id="GO:0003700">
    <property type="term" value="F:DNA-binding transcription factor activity"/>
    <property type="evidence" value="ECO:0007669"/>
    <property type="project" value="InterPro"/>
</dbReference>
<dbReference type="PANTHER" id="PTHR18964">
    <property type="entry name" value="ROK (REPRESSOR, ORF, KINASE) FAMILY"/>
    <property type="match status" value="1"/>
</dbReference>
<dbReference type="InterPro" id="IPR049874">
    <property type="entry name" value="ROK_cs"/>
</dbReference>
<accession>A0A243RL86</accession>
<evidence type="ECO:0000256" key="2">
    <source>
        <dbReference type="SAM" id="MobiDB-lite"/>
    </source>
</evidence>
<dbReference type="AlphaFoldDB" id="A0A243RL86"/>
<feature type="compositionally biased region" description="Low complexity" evidence="2">
    <location>
        <begin position="85"/>
        <end position="98"/>
    </location>
</feature>
<comment type="caution">
    <text evidence="4">The sequence shown here is derived from an EMBL/GenBank/DDBJ whole genome shotgun (WGS) entry which is preliminary data.</text>
</comment>
<reference evidence="4 5" key="1">
    <citation type="submission" date="2017-05" db="EMBL/GenBank/DDBJ databases">
        <title>Biotechnological potential of actinobacteria isolated from South African environments.</title>
        <authorList>
            <person name="Le Roes-Hill M."/>
            <person name="Prins A."/>
            <person name="Durrell K.A."/>
        </authorList>
    </citation>
    <scope>NUCLEOTIDE SEQUENCE [LARGE SCALE GENOMIC DNA]</scope>
    <source>
        <strain evidence="4">M26</strain>
    </source>
</reference>
<dbReference type="InterPro" id="IPR036390">
    <property type="entry name" value="WH_DNA-bd_sf"/>
</dbReference>
<dbReference type="Gene3D" id="3.30.420.40">
    <property type="match status" value="2"/>
</dbReference>
<dbReference type="PROSITE" id="PS01125">
    <property type="entry name" value="ROK"/>
    <property type="match status" value="1"/>
</dbReference>
<sequence length="515" mass="54121">MFGHASSFRFAPKSMPTESRRDVTLPAAPRRDRRGDLDRPRRIRDAERGIGHPAPSRSPAHARGRCRRSTTPPILVKRLDINSSPAVGGPPRAGAAEGRIGDPSGRERTSPVSNDGVLRNLRRQHELRVLAILVERGPCSRRELENATGLSRTTMSAIVADLVRRRAVADDAQRPATGRGRPTTLVRLNPHAAAAVGVELGRGHVSVAVADIARTVLAHVTEPIGMECGLSARMDAALSLLERVVAGRRLALEGLAAAGLGLWGHHPDPRAGGGDPAGDLVVTDLAERLGATLDAPVTWDNNIRLAAVAERYTVESPACADLVYIALSHGVGSGVVVNGTLARGASGTAGEIGHVSVEPSGPPCWCGGRGCLEQYLSIDAVLGRVRAVAPDVADVPGLVAALDRGDRSVRDVVDWSAELLGRALGTVVILLDPHRVVIGGELADLGDHLLDPVRASLARQKLSIRDRRLELRTARISQGAAAVGAALVALDRHSPIHSIAGAPAELPGTGGQRFM</sequence>
<evidence type="ECO:0000256" key="1">
    <source>
        <dbReference type="ARBA" id="ARBA00006479"/>
    </source>
</evidence>
<dbReference type="PANTHER" id="PTHR18964:SF149">
    <property type="entry name" value="BIFUNCTIONAL UDP-N-ACETYLGLUCOSAMINE 2-EPIMERASE_N-ACETYLMANNOSAMINE KINASE"/>
    <property type="match status" value="1"/>
</dbReference>
<evidence type="ECO:0000259" key="3">
    <source>
        <dbReference type="Pfam" id="PF12802"/>
    </source>
</evidence>
<feature type="domain" description="HTH marR-type" evidence="3">
    <location>
        <begin position="126"/>
        <end position="168"/>
    </location>
</feature>
<dbReference type="InterPro" id="IPR000600">
    <property type="entry name" value="ROK"/>
</dbReference>
<gene>
    <name evidence="4" type="ORF">CA984_18035</name>
</gene>
<keyword evidence="5" id="KW-1185">Reference proteome</keyword>
<proteinExistence type="inferred from homology"/>
<dbReference type="SUPFAM" id="SSF46785">
    <property type="entry name" value="Winged helix' DNA-binding domain"/>
    <property type="match status" value="1"/>
</dbReference>
<dbReference type="Pfam" id="PF00480">
    <property type="entry name" value="ROK"/>
    <property type="match status" value="1"/>
</dbReference>
<name>A0A243RL86_9ACTN</name>
<evidence type="ECO:0000313" key="5">
    <source>
        <dbReference type="Proteomes" id="UP000194761"/>
    </source>
</evidence>
<dbReference type="InterPro" id="IPR043129">
    <property type="entry name" value="ATPase_NBD"/>
</dbReference>
<dbReference type="Gene3D" id="1.10.10.10">
    <property type="entry name" value="Winged helix-like DNA-binding domain superfamily/Winged helix DNA-binding domain"/>
    <property type="match status" value="1"/>
</dbReference>
<evidence type="ECO:0000313" key="4">
    <source>
        <dbReference type="EMBL" id="OUC95653.1"/>
    </source>
</evidence>
<dbReference type="Proteomes" id="UP000194761">
    <property type="component" value="Unassembled WGS sequence"/>
</dbReference>
<comment type="similarity">
    <text evidence="1">Belongs to the ROK (NagC/XylR) family.</text>
</comment>
<dbReference type="InterPro" id="IPR036388">
    <property type="entry name" value="WH-like_DNA-bd_sf"/>
</dbReference>
<feature type="compositionally biased region" description="Basic and acidic residues" evidence="2">
    <location>
        <begin position="18"/>
        <end position="50"/>
    </location>
</feature>
<organism evidence="4 5">
    <name type="scientific">Streptosporangium minutum</name>
    <dbReference type="NCBI Taxonomy" id="569862"/>
    <lineage>
        <taxon>Bacteria</taxon>
        <taxon>Bacillati</taxon>
        <taxon>Actinomycetota</taxon>
        <taxon>Actinomycetes</taxon>
        <taxon>Streptosporangiales</taxon>
        <taxon>Streptosporangiaceae</taxon>
        <taxon>Streptosporangium</taxon>
    </lineage>
</organism>